<dbReference type="GO" id="GO:0006351">
    <property type="term" value="P:DNA-templated transcription"/>
    <property type="evidence" value="ECO:0007669"/>
    <property type="project" value="InterPro"/>
</dbReference>
<sequence>MDSFKAWSLRPSRVLDLSDGIRRLCVVLEIEFDIVSLQVIGNKDALDALGLARYCCRRMLMTQ</sequence>
<dbReference type="Gene3D" id="1.10.10.60">
    <property type="entry name" value="Homeodomain-like"/>
    <property type="match status" value="1"/>
</dbReference>
<dbReference type="EMBL" id="KZ451912">
    <property type="protein sequence ID" value="PKA62903.1"/>
    <property type="molecule type" value="Genomic_DNA"/>
</dbReference>
<evidence type="ECO:0000313" key="2">
    <source>
        <dbReference type="Proteomes" id="UP000236161"/>
    </source>
</evidence>
<accession>A0A2I0B534</accession>
<dbReference type="InterPro" id="IPR023580">
    <property type="entry name" value="RNA_pol_su_RPB10"/>
</dbReference>
<keyword evidence="1" id="KW-0804">Transcription</keyword>
<dbReference type="GO" id="GO:0003677">
    <property type="term" value="F:DNA binding"/>
    <property type="evidence" value="ECO:0007669"/>
    <property type="project" value="InterPro"/>
</dbReference>
<reference evidence="1 2" key="1">
    <citation type="journal article" date="2017" name="Nature">
        <title>The Apostasia genome and the evolution of orchids.</title>
        <authorList>
            <person name="Zhang G.Q."/>
            <person name="Liu K.W."/>
            <person name="Li Z."/>
            <person name="Lohaus R."/>
            <person name="Hsiao Y.Y."/>
            <person name="Niu S.C."/>
            <person name="Wang J.Y."/>
            <person name="Lin Y.C."/>
            <person name="Xu Q."/>
            <person name="Chen L.J."/>
            <person name="Yoshida K."/>
            <person name="Fujiwara S."/>
            <person name="Wang Z.W."/>
            <person name="Zhang Y.Q."/>
            <person name="Mitsuda N."/>
            <person name="Wang M."/>
            <person name="Liu G.H."/>
            <person name="Pecoraro L."/>
            <person name="Huang H.X."/>
            <person name="Xiao X.J."/>
            <person name="Lin M."/>
            <person name="Wu X.Y."/>
            <person name="Wu W.L."/>
            <person name="Chen Y.Y."/>
            <person name="Chang S.B."/>
            <person name="Sakamoto S."/>
            <person name="Ohme-Takagi M."/>
            <person name="Yagi M."/>
            <person name="Zeng S.J."/>
            <person name="Shen C.Y."/>
            <person name="Yeh C.M."/>
            <person name="Luo Y.B."/>
            <person name="Tsai W.C."/>
            <person name="Van de Peer Y."/>
            <person name="Liu Z.J."/>
        </authorList>
    </citation>
    <scope>NUCLEOTIDE SEQUENCE [LARGE SCALE GENOMIC DNA]</scope>
    <source>
        <strain evidence="2">cv. Shenzhen</strain>
        <tissue evidence="1">Stem</tissue>
    </source>
</reference>
<evidence type="ECO:0000313" key="1">
    <source>
        <dbReference type="EMBL" id="PKA62903.1"/>
    </source>
</evidence>
<organism evidence="1 2">
    <name type="scientific">Apostasia shenzhenica</name>
    <dbReference type="NCBI Taxonomy" id="1088818"/>
    <lineage>
        <taxon>Eukaryota</taxon>
        <taxon>Viridiplantae</taxon>
        <taxon>Streptophyta</taxon>
        <taxon>Embryophyta</taxon>
        <taxon>Tracheophyta</taxon>
        <taxon>Spermatophyta</taxon>
        <taxon>Magnoliopsida</taxon>
        <taxon>Liliopsida</taxon>
        <taxon>Asparagales</taxon>
        <taxon>Orchidaceae</taxon>
        <taxon>Apostasioideae</taxon>
        <taxon>Apostasia</taxon>
    </lineage>
</organism>
<dbReference type="AlphaFoldDB" id="A0A2I0B534"/>
<proteinExistence type="predicted"/>
<dbReference type="SUPFAM" id="SSF46924">
    <property type="entry name" value="RNA polymerase subunit RPB10"/>
    <property type="match status" value="1"/>
</dbReference>
<keyword evidence="2" id="KW-1185">Reference proteome</keyword>
<gene>
    <name evidence="1" type="ORF">AXF42_Ash018898</name>
</gene>
<dbReference type="GO" id="GO:0000428">
    <property type="term" value="C:DNA-directed RNA polymerase complex"/>
    <property type="evidence" value="ECO:0007669"/>
    <property type="project" value="UniProtKB-KW"/>
</dbReference>
<dbReference type="InterPro" id="IPR000268">
    <property type="entry name" value="RPABC5/Rpb10"/>
</dbReference>
<protein>
    <submittedName>
        <fullName evidence="1">DNA-directed RNA polymerases I, II, and III subunit RPABC5</fullName>
    </submittedName>
</protein>
<dbReference type="Proteomes" id="UP000236161">
    <property type="component" value="Unassembled WGS sequence"/>
</dbReference>
<name>A0A2I0B534_9ASPA</name>
<dbReference type="Pfam" id="PF01194">
    <property type="entry name" value="RNA_pol_N"/>
    <property type="match status" value="1"/>
</dbReference>
<keyword evidence="1" id="KW-0240">DNA-directed RNA polymerase</keyword>
<dbReference type="GO" id="GO:0003899">
    <property type="term" value="F:DNA-directed RNA polymerase activity"/>
    <property type="evidence" value="ECO:0007669"/>
    <property type="project" value="InterPro"/>
</dbReference>